<gene>
    <name evidence="1" type="ORF">KUCAC02_021230</name>
</gene>
<comment type="caution">
    <text evidence="1">The sequence shown here is derived from an EMBL/GenBank/DDBJ whole genome shotgun (WGS) entry which is preliminary data.</text>
</comment>
<accession>A0ACB9XFT9</accession>
<organism evidence="1 2">
    <name type="scientific">Chaenocephalus aceratus</name>
    <name type="common">Blackfin icefish</name>
    <name type="synonym">Chaenichthys aceratus</name>
    <dbReference type="NCBI Taxonomy" id="36190"/>
    <lineage>
        <taxon>Eukaryota</taxon>
        <taxon>Metazoa</taxon>
        <taxon>Chordata</taxon>
        <taxon>Craniata</taxon>
        <taxon>Vertebrata</taxon>
        <taxon>Euteleostomi</taxon>
        <taxon>Actinopterygii</taxon>
        <taxon>Neopterygii</taxon>
        <taxon>Teleostei</taxon>
        <taxon>Neoteleostei</taxon>
        <taxon>Acanthomorphata</taxon>
        <taxon>Eupercaria</taxon>
        <taxon>Perciformes</taxon>
        <taxon>Notothenioidei</taxon>
        <taxon>Channichthyidae</taxon>
        <taxon>Chaenocephalus</taxon>
    </lineage>
</organism>
<reference evidence="1" key="1">
    <citation type="submission" date="2022-05" db="EMBL/GenBank/DDBJ databases">
        <title>Chromosome-level genome of Chaenocephalus aceratus.</title>
        <authorList>
            <person name="Park H."/>
        </authorList>
    </citation>
    <scope>NUCLEOTIDE SEQUENCE</scope>
    <source>
        <strain evidence="1">KU_202001</strain>
    </source>
</reference>
<protein>
    <submittedName>
        <fullName evidence="1">Uncharacterized protein</fullName>
    </submittedName>
</protein>
<dbReference type="Proteomes" id="UP001057452">
    <property type="component" value="Chromosome 6"/>
</dbReference>
<proteinExistence type="predicted"/>
<name>A0ACB9XFT9_CHAAC</name>
<evidence type="ECO:0000313" key="1">
    <source>
        <dbReference type="EMBL" id="KAI4825550.1"/>
    </source>
</evidence>
<sequence length="64" mass="7262">MFYYHISPVVLQKGILGDSVRFCVSGCCLKAPEEHRAIMAPLWVHLTTSIPRCNQPFVVVFVKK</sequence>
<dbReference type="EMBL" id="CM043790">
    <property type="protein sequence ID" value="KAI4825550.1"/>
    <property type="molecule type" value="Genomic_DNA"/>
</dbReference>
<keyword evidence="2" id="KW-1185">Reference proteome</keyword>
<evidence type="ECO:0000313" key="2">
    <source>
        <dbReference type="Proteomes" id="UP001057452"/>
    </source>
</evidence>